<dbReference type="AlphaFoldDB" id="D9Q351"/>
<accession>D9Q351</accession>
<feature type="transmembrane region" description="Helical" evidence="5">
    <location>
        <begin position="310"/>
        <end position="332"/>
    </location>
</feature>
<evidence type="ECO:0000256" key="4">
    <source>
        <dbReference type="ARBA" id="ARBA00022847"/>
    </source>
</evidence>
<feature type="transmembrane region" description="Helical" evidence="5">
    <location>
        <begin position="373"/>
        <end position="395"/>
    </location>
</feature>
<dbReference type="PANTHER" id="PTHR43528:SF1">
    <property type="entry name" value="ALPHA-KETOGLUTARATE PERMEASE"/>
    <property type="match status" value="1"/>
</dbReference>
<dbReference type="Proteomes" id="UP000000346">
    <property type="component" value="Chromosome"/>
</dbReference>
<dbReference type="eggNOG" id="arCOG02792">
    <property type="taxonomic scope" value="Archaea"/>
</dbReference>
<organism evidence="6 7">
    <name type="scientific">Acidilobus saccharovorans (strain DSM 16705 / JCM 18335 / VKM B-2471 / 345-15)</name>
    <dbReference type="NCBI Taxonomy" id="666510"/>
    <lineage>
        <taxon>Archaea</taxon>
        <taxon>Thermoproteota</taxon>
        <taxon>Thermoprotei</taxon>
        <taxon>Acidilobales</taxon>
        <taxon>Acidilobaceae</taxon>
        <taxon>Acidilobus</taxon>
    </lineage>
</organism>
<comment type="subcellular location">
    <subcellularLocation>
        <location evidence="1">Cell membrane</location>
        <topology evidence="1">Multi-pass membrane protein</topology>
    </subcellularLocation>
</comment>
<feature type="transmembrane region" description="Helical" evidence="5">
    <location>
        <begin position="24"/>
        <end position="47"/>
    </location>
</feature>
<reference evidence="6 7" key="1">
    <citation type="journal article" date="2010" name="Appl. Environ. Microbiol.">
        <title>The genome sequence of the crenarchaeon Acidilobus saccharovorans supports a new order, Acidilobales, and suggests an important ecological role in terrestrial acidic hot springs.</title>
        <authorList>
            <person name="Mardanov A.V."/>
            <person name="Svetlitchnyi V.A."/>
            <person name="Beletsky A.V."/>
            <person name="Prokofeva M.I."/>
            <person name="Bonch-Osmolovskaya E.A."/>
            <person name="Ravin N.V."/>
            <person name="Skryabin K.G."/>
        </authorList>
    </citation>
    <scope>NUCLEOTIDE SEQUENCE [LARGE SCALE GENOMIC DNA]</scope>
    <source>
        <strain evidence="7">DSM 16705 / JCM 18335 / VKM B-2471 / 345-15</strain>
    </source>
</reference>
<feature type="transmembrane region" description="Helical" evidence="5">
    <location>
        <begin position="401"/>
        <end position="421"/>
    </location>
</feature>
<dbReference type="InParanoid" id="D9Q351"/>
<evidence type="ECO:0000256" key="1">
    <source>
        <dbReference type="ARBA" id="ARBA00004651"/>
    </source>
</evidence>
<keyword evidence="7" id="KW-1185">Reference proteome</keyword>
<keyword evidence="5" id="KW-0472">Membrane</keyword>
<feature type="transmembrane region" description="Helical" evidence="5">
    <location>
        <begin position="159"/>
        <end position="178"/>
    </location>
</feature>
<keyword evidence="4" id="KW-0769">Symport</keyword>
<dbReference type="KEGG" id="asc:ASAC_1334"/>
<sequence>MVAGLPEDLGGLIDRARWGRAHTLIFASTAIGFFIWGIINALAFSVYPSYNNVYYIVVVAAAPLLGDLLLPWISDQSLGRKNMYIITMSLYGIGSAVIVLDLLLLKPGLRQMVIFLAAYALSMIGVEGEVPVGLALLAEIMPVKWRQKSLILSPNFENIGAAAGAAAIYLTYFLGPHAPVVDAISIVGIAVGGLVAAIVIRLMMPESIRWLTARGLANVAEREVKKVNFTEDPGVKVEEVNNRLGVKSRFLVLTSWSIANYLTWSLMAFVLADYYFKPPQLYLVMFYANLGAAAAGLVVPLFIEKINTRSYSLLSFALASLSFIPVLLYVALGLDNATIFYALTFTNLFFITFTWFARTIYEPLLFPTERRAFMVGSVRAVAMSAFTASTYVTYNFSELDFALYGLIMELVGLAGALWWAFKGYDVRMKSTDSLSAIPSRPSYRPLS</sequence>
<dbReference type="SUPFAM" id="SSF103473">
    <property type="entry name" value="MFS general substrate transporter"/>
    <property type="match status" value="1"/>
</dbReference>
<dbReference type="GO" id="GO:0005886">
    <property type="term" value="C:plasma membrane"/>
    <property type="evidence" value="ECO:0007669"/>
    <property type="project" value="UniProtKB-SubCell"/>
</dbReference>
<keyword evidence="5" id="KW-1133">Transmembrane helix</keyword>
<keyword evidence="6" id="KW-0762">Sugar transport</keyword>
<evidence type="ECO:0000313" key="7">
    <source>
        <dbReference type="Proteomes" id="UP000000346"/>
    </source>
</evidence>
<evidence type="ECO:0000256" key="2">
    <source>
        <dbReference type="ARBA" id="ARBA00022448"/>
    </source>
</evidence>
<feature type="transmembrane region" description="Helical" evidence="5">
    <location>
        <begin position="184"/>
        <end position="204"/>
    </location>
</feature>
<feature type="transmembrane region" description="Helical" evidence="5">
    <location>
        <begin position="53"/>
        <end position="73"/>
    </location>
</feature>
<dbReference type="HOGENOM" id="CLU_055959_0_0_2"/>
<keyword evidence="2" id="KW-0813">Transport</keyword>
<feature type="transmembrane region" description="Helical" evidence="5">
    <location>
        <begin position="250"/>
        <end position="276"/>
    </location>
</feature>
<keyword evidence="3" id="KW-1003">Cell membrane</keyword>
<dbReference type="GO" id="GO:0015293">
    <property type="term" value="F:symporter activity"/>
    <property type="evidence" value="ECO:0007669"/>
    <property type="project" value="UniProtKB-KW"/>
</dbReference>
<proteinExistence type="predicted"/>
<dbReference type="InterPro" id="IPR036259">
    <property type="entry name" value="MFS_trans_sf"/>
</dbReference>
<dbReference type="InterPro" id="IPR051084">
    <property type="entry name" value="H+-coupled_symporters"/>
</dbReference>
<evidence type="ECO:0000313" key="6">
    <source>
        <dbReference type="EMBL" id="ADL19739.1"/>
    </source>
</evidence>
<feature type="transmembrane region" description="Helical" evidence="5">
    <location>
        <begin position="85"/>
        <end position="105"/>
    </location>
</feature>
<feature type="transmembrane region" description="Helical" evidence="5">
    <location>
        <begin position="282"/>
        <end position="303"/>
    </location>
</feature>
<protein>
    <submittedName>
        <fullName evidence="6">Sugar transporter</fullName>
    </submittedName>
</protein>
<dbReference type="STRING" id="666510.ASAC_1334"/>
<name>D9Q351_ACIS3</name>
<dbReference type="EMBL" id="CP001742">
    <property type="protein sequence ID" value="ADL19739.1"/>
    <property type="molecule type" value="Genomic_DNA"/>
</dbReference>
<evidence type="ECO:0000256" key="3">
    <source>
        <dbReference type="ARBA" id="ARBA00022475"/>
    </source>
</evidence>
<gene>
    <name evidence="6" type="ordered locus">ASAC_1334</name>
</gene>
<keyword evidence="5" id="KW-0812">Transmembrane</keyword>
<evidence type="ECO:0000256" key="5">
    <source>
        <dbReference type="SAM" id="Phobius"/>
    </source>
</evidence>
<dbReference type="PANTHER" id="PTHR43528">
    <property type="entry name" value="ALPHA-KETOGLUTARATE PERMEASE"/>
    <property type="match status" value="1"/>
</dbReference>
<dbReference type="Gene3D" id="1.20.1250.20">
    <property type="entry name" value="MFS general substrate transporter like domains"/>
    <property type="match status" value="1"/>
</dbReference>
<feature type="transmembrane region" description="Helical" evidence="5">
    <location>
        <begin position="338"/>
        <end position="361"/>
    </location>
</feature>